<dbReference type="SUPFAM" id="SSF52540">
    <property type="entry name" value="P-loop containing nucleoside triphosphate hydrolases"/>
    <property type="match status" value="1"/>
</dbReference>
<dbReference type="EMBL" id="JBAGLP010000110">
    <property type="protein sequence ID" value="MEG3614553.1"/>
    <property type="molecule type" value="Genomic_DNA"/>
</dbReference>
<sequence length="267" mass="31495">MDRQYFLCVGAQKAGTTWLHDQLGLHPGVGLPPRKELHYFDSAFPTRFDRSFGVDYVRELRRKIDQQKQLEDVPGLLDIIELAFQGPERYRAYLDSLGADVVGEITPAYAGLTRETYEVVRKTLQPKVIFIMRDPLERYWSAVRMSHRRTPYRRRRLDIADRFDRDIDTNKSFVRSDYATTVQLLDETFGDDVLYLFYETLFTADNLRRVARHIGAAEEWPWDLGHTSHVGRQLDMPDSAKVRDRLRPVYEFTRQRFGDEIPESWHY</sequence>
<name>A0ABU7Z520_9MICO</name>
<proteinExistence type="predicted"/>
<reference evidence="2" key="1">
    <citation type="journal article" date="2024" name="Antonie Van Leeuwenhoek">
        <title>Isoptericola haloaureus sp. nov., a dimorphic actinobacterium isolated from mangrove sediments of southeast India, implicating biosaline agricultural significance through nitrogen fixation and salt tolerance genes.</title>
        <authorList>
            <person name="Prathaban M."/>
            <person name="Prathiviraj R."/>
            <person name="Ravichandran M."/>
            <person name="Natarajan S.D."/>
            <person name="Sobanaa M."/>
            <person name="Hari Krishna Kumar S."/>
            <person name="Chandrasekar V."/>
            <person name="Selvin J."/>
        </authorList>
    </citation>
    <scope>NUCLEOTIDE SEQUENCE</scope>
    <source>
        <strain evidence="2">MP1014</strain>
    </source>
</reference>
<dbReference type="PANTHER" id="PTHR10605">
    <property type="entry name" value="HEPARAN SULFATE SULFOTRANSFERASE"/>
    <property type="match status" value="1"/>
</dbReference>
<dbReference type="PANTHER" id="PTHR10605:SF56">
    <property type="entry name" value="BIFUNCTIONAL HEPARAN SULFATE N-DEACETYLASE_N-SULFOTRANSFERASE"/>
    <property type="match status" value="1"/>
</dbReference>
<reference evidence="2" key="2">
    <citation type="submission" date="2024-02" db="EMBL/GenBank/DDBJ databases">
        <authorList>
            <person name="Prathaban M."/>
            <person name="Mythili R."/>
            <person name="Sharmila Devi N."/>
            <person name="Sobanaa M."/>
            <person name="Prathiviraj R."/>
            <person name="Selvin J."/>
        </authorList>
    </citation>
    <scope>NUCLEOTIDE SEQUENCE</scope>
    <source>
        <strain evidence="2">MP1014</strain>
    </source>
</reference>
<organism evidence="2 3">
    <name type="scientific">Isoptericola haloaureus</name>
    <dbReference type="NCBI Taxonomy" id="1542902"/>
    <lineage>
        <taxon>Bacteria</taxon>
        <taxon>Bacillati</taxon>
        <taxon>Actinomycetota</taxon>
        <taxon>Actinomycetes</taxon>
        <taxon>Micrococcales</taxon>
        <taxon>Promicromonosporaceae</taxon>
        <taxon>Isoptericola</taxon>
    </lineage>
</organism>
<accession>A0ABU7Z520</accession>
<evidence type="ECO:0000313" key="3">
    <source>
        <dbReference type="Proteomes" id="UP001310387"/>
    </source>
</evidence>
<dbReference type="Gene3D" id="3.40.50.300">
    <property type="entry name" value="P-loop containing nucleotide triphosphate hydrolases"/>
    <property type="match status" value="1"/>
</dbReference>
<dbReference type="InterPro" id="IPR037359">
    <property type="entry name" value="NST/OST"/>
</dbReference>
<keyword evidence="1" id="KW-0808">Transferase</keyword>
<keyword evidence="3" id="KW-1185">Reference proteome</keyword>
<comment type="caution">
    <text evidence="2">The sequence shown here is derived from an EMBL/GenBank/DDBJ whole genome shotgun (WGS) entry which is preliminary data.</text>
</comment>
<evidence type="ECO:0000256" key="1">
    <source>
        <dbReference type="ARBA" id="ARBA00022679"/>
    </source>
</evidence>
<dbReference type="InterPro" id="IPR027417">
    <property type="entry name" value="P-loop_NTPase"/>
</dbReference>
<dbReference type="Pfam" id="PF13469">
    <property type="entry name" value="Sulfotransfer_3"/>
    <property type="match status" value="1"/>
</dbReference>
<gene>
    <name evidence="2" type="ORF">V5O49_05380</name>
</gene>
<evidence type="ECO:0000313" key="2">
    <source>
        <dbReference type="EMBL" id="MEG3614553.1"/>
    </source>
</evidence>
<dbReference type="Proteomes" id="UP001310387">
    <property type="component" value="Unassembled WGS sequence"/>
</dbReference>
<dbReference type="RefSeq" id="WP_332901322.1">
    <property type="nucleotide sequence ID" value="NZ_JBAGLP010000110.1"/>
</dbReference>
<protein>
    <submittedName>
        <fullName evidence="2">Sulfotransferase</fullName>
    </submittedName>
</protein>